<dbReference type="AlphaFoldDB" id="X1RKU8"/>
<accession>X1RKU8</accession>
<reference evidence="1" key="1">
    <citation type="journal article" date="2014" name="Front. Microbiol.">
        <title>High frequency of phylogenetically diverse reductive dehalogenase-homologous genes in deep subseafloor sedimentary metagenomes.</title>
        <authorList>
            <person name="Kawai M."/>
            <person name="Futagami T."/>
            <person name="Toyoda A."/>
            <person name="Takaki Y."/>
            <person name="Nishi S."/>
            <person name="Hori S."/>
            <person name="Arai W."/>
            <person name="Tsubouchi T."/>
            <person name="Morono Y."/>
            <person name="Uchiyama I."/>
            <person name="Ito T."/>
            <person name="Fujiyama A."/>
            <person name="Inagaki F."/>
            <person name="Takami H."/>
        </authorList>
    </citation>
    <scope>NUCLEOTIDE SEQUENCE</scope>
    <source>
        <strain evidence="1">Expedition CK06-06</strain>
    </source>
</reference>
<sequence>MVGDLKKSGYFGKEKKHQTTLPKWALDLAGVKIYRSGGSRSGSAQKKDAWDDYCAAAVARVSSPVKSVDSKTYKERIDLCGQYIKGKLVSAGETIEATFKFPYRKFVKQFKGVYIKGEGYVSKISQSDVSKLMGVIEKVTLYSRHKKCIWLKELVGLERWKYHLQVIDYRGG</sequence>
<name>X1RKU8_9ZZZZ</name>
<proteinExistence type="predicted"/>
<protein>
    <submittedName>
        <fullName evidence="1">Uncharacterized protein</fullName>
    </submittedName>
</protein>
<organism evidence="1">
    <name type="scientific">marine sediment metagenome</name>
    <dbReference type="NCBI Taxonomy" id="412755"/>
    <lineage>
        <taxon>unclassified sequences</taxon>
        <taxon>metagenomes</taxon>
        <taxon>ecological metagenomes</taxon>
    </lineage>
</organism>
<gene>
    <name evidence="1" type="ORF">S12H4_19091</name>
</gene>
<dbReference type="EMBL" id="BARW01009501">
    <property type="protein sequence ID" value="GAI81258.1"/>
    <property type="molecule type" value="Genomic_DNA"/>
</dbReference>
<evidence type="ECO:0000313" key="1">
    <source>
        <dbReference type="EMBL" id="GAI81258.1"/>
    </source>
</evidence>
<comment type="caution">
    <text evidence="1">The sequence shown here is derived from an EMBL/GenBank/DDBJ whole genome shotgun (WGS) entry which is preliminary data.</text>
</comment>